<evidence type="ECO:0000256" key="1">
    <source>
        <dbReference type="ARBA" id="ARBA00004239"/>
    </source>
</evidence>
<dbReference type="FunFam" id="2.40.10.10:FF:000068">
    <property type="entry name" value="transmembrane protease serine 2"/>
    <property type="match status" value="1"/>
</dbReference>
<dbReference type="InterPro" id="IPR050127">
    <property type="entry name" value="Serine_Proteases_S1"/>
</dbReference>
<keyword evidence="5 7" id="KW-0720">Serine protease</keyword>
<dbReference type="GO" id="GO:0004252">
    <property type="term" value="F:serine-type endopeptidase activity"/>
    <property type="evidence" value="ECO:0007669"/>
    <property type="project" value="InterPro"/>
</dbReference>
<dbReference type="InterPro" id="IPR009003">
    <property type="entry name" value="Peptidase_S1_PA"/>
</dbReference>
<comment type="subcellular location">
    <subcellularLocation>
        <location evidence="1">Secreted</location>
        <location evidence="1">Extracellular space</location>
    </subcellularLocation>
</comment>
<dbReference type="InterPro" id="IPR043504">
    <property type="entry name" value="Peptidase_S1_PA_chymotrypsin"/>
</dbReference>
<dbReference type="PROSITE" id="PS50240">
    <property type="entry name" value="TRYPSIN_DOM"/>
    <property type="match status" value="1"/>
</dbReference>
<reference evidence="9 10" key="1">
    <citation type="submission" date="2020-02" db="EMBL/GenBank/DDBJ databases">
        <authorList>
            <person name="Ferguson B K."/>
        </authorList>
    </citation>
    <scope>NUCLEOTIDE SEQUENCE [LARGE SCALE GENOMIC DNA]</scope>
</reference>
<dbReference type="SUPFAM" id="SSF50494">
    <property type="entry name" value="Trypsin-like serine proteases"/>
    <property type="match status" value="1"/>
</dbReference>
<dbReference type="PROSITE" id="PS00135">
    <property type="entry name" value="TRYPSIN_SER"/>
    <property type="match status" value="1"/>
</dbReference>
<dbReference type="InterPro" id="IPR018114">
    <property type="entry name" value="TRYPSIN_HIS"/>
</dbReference>
<dbReference type="Pfam" id="PF00089">
    <property type="entry name" value="Trypsin"/>
    <property type="match status" value="1"/>
</dbReference>
<dbReference type="PANTHER" id="PTHR24264:SF65">
    <property type="entry name" value="SRCR DOMAIN-CONTAINING PROTEIN"/>
    <property type="match status" value="1"/>
</dbReference>
<dbReference type="InterPro" id="IPR001314">
    <property type="entry name" value="Peptidase_S1A"/>
</dbReference>
<dbReference type="PANTHER" id="PTHR24264">
    <property type="entry name" value="TRYPSIN-RELATED"/>
    <property type="match status" value="1"/>
</dbReference>
<dbReference type="AlphaFoldDB" id="A0A6H5J5X7"/>
<evidence type="ECO:0000256" key="5">
    <source>
        <dbReference type="ARBA" id="ARBA00022825"/>
    </source>
</evidence>
<evidence type="ECO:0000256" key="7">
    <source>
        <dbReference type="RuleBase" id="RU363034"/>
    </source>
</evidence>
<dbReference type="EMBL" id="CADCXV010001496">
    <property type="protein sequence ID" value="CAB0044858.1"/>
    <property type="molecule type" value="Genomic_DNA"/>
</dbReference>
<name>A0A6H5J5X7_9HYME</name>
<evidence type="ECO:0000259" key="8">
    <source>
        <dbReference type="PROSITE" id="PS50240"/>
    </source>
</evidence>
<gene>
    <name evidence="9" type="ORF">TBRA_LOCUS16433</name>
</gene>
<sequence length="223" mass="24188">MPYQHMCGGSILDEQWILTAGHCVKHLPDQMYLIVKAGKLHIHDNEPSEQTANVASIFINRNYKGNVAPYDIALLKLSTPLKFNEKVQPIALPKADVYPDGDVTLSGWGSTSTSQFPVMPDKLQKAVLPVLDLESCEKAIQTMEPGNSPLHETNVCTGPLTGGVSACSGDSGGPLVVKNSFDMVEVIGVVSWGIFPCGGRNAPSVYTRVSSFVSWIHRIMLNH</sequence>
<dbReference type="GO" id="GO:0005615">
    <property type="term" value="C:extracellular space"/>
    <property type="evidence" value="ECO:0007669"/>
    <property type="project" value="TreeGrafter"/>
</dbReference>
<keyword evidence="4 7" id="KW-0378">Hydrolase</keyword>
<proteinExistence type="predicted"/>
<dbReference type="PROSITE" id="PS00134">
    <property type="entry name" value="TRYPSIN_HIS"/>
    <property type="match status" value="1"/>
</dbReference>
<keyword evidence="2" id="KW-0964">Secreted</keyword>
<dbReference type="OrthoDB" id="10061449at2759"/>
<evidence type="ECO:0000313" key="9">
    <source>
        <dbReference type="EMBL" id="CAB0044858.1"/>
    </source>
</evidence>
<dbReference type="SMART" id="SM00020">
    <property type="entry name" value="Tryp_SPc"/>
    <property type="match status" value="1"/>
</dbReference>
<dbReference type="CDD" id="cd00190">
    <property type="entry name" value="Tryp_SPc"/>
    <property type="match status" value="1"/>
</dbReference>
<evidence type="ECO:0000256" key="6">
    <source>
        <dbReference type="ARBA" id="ARBA00023157"/>
    </source>
</evidence>
<evidence type="ECO:0000256" key="2">
    <source>
        <dbReference type="ARBA" id="ARBA00022525"/>
    </source>
</evidence>
<dbReference type="Gene3D" id="2.40.10.10">
    <property type="entry name" value="Trypsin-like serine proteases"/>
    <property type="match status" value="2"/>
</dbReference>
<feature type="domain" description="Peptidase S1" evidence="8">
    <location>
        <begin position="1"/>
        <end position="221"/>
    </location>
</feature>
<organism evidence="9 10">
    <name type="scientific">Trichogramma brassicae</name>
    <dbReference type="NCBI Taxonomy" id="86971"/>
    <lineage>
        <taxon>Eukaryota</taxon>
        <taxon>Metazoa</taxon>
        <taxon>Ecdysozoa</taxon>
        <taxon>Arthropoda</taxon>
        <taxon>Hexapoda</taxon>
        <taxon>Insecta</taxon>
        <taxon>Pterygota</taxon>
        <taxon>Neoptera</taxon>
        <taxon>Endopterygota</taxon>
        <taxon>Hymenoptera</taxon>
        <taxon>Apocrita</taxon>
        <taxon>Proctotrupomorpha</taxon>
        <taxon>Chalcidoidea</taxon>
        <taxon>Trichogrammatidae</taxon>
        <taxon>Trichogramma</taxon>
    </lineage>
</organism>
<evidence type="ECO:0000313" key="10">
    <source>
        <dbReference type="Proteomes" id="UP000479190"/>
    </source>
</evidence>
<dbReference type="Proteomes" id="UP000479190">
    <property type="component" value="Unassembled WGS sequence"/>
</dbReference>
<keyword evidence="10" id="KW-1185">Reference proteome</keyword>
<keyword evidence="3 7" id="KW-0645">Protease</keyword>
<protein>
    <recommendedName>
        <fullName evidence="8">Peptidase S1 domain-containing protein</fullName>
    </recommendedName>
</protein>
<keyword evidence="6" id="KW-1015">Disulfide bond</keyword>
<evidence type="ECO:0000256" key="3">
    <source>
        <dbReference type="ARBA" id="ARBA00022670"/>
    </source>
</evidence>
<dbReference type="PRINTS" id="PR00722">
    <property type="entry name" value="CHYMOTRYPSIN"/>
</dbReference>
<dbReference type="InterPro" id="IPR001254">
    <property type="entry name" value="Trypsin_dom"/>
</dbReference>
<dbReference type="GO" id="GO:0006508">
    <property type="term" value="P:proteolysis"/>
    <property type="evidence" value="ECO:0007669"/>
    <property type="project" value="UniProtKB-KW"/>
</dbReference>
<dbReference type="FunFam" id="2.40.10.10:FF:000036">
    <property type="entry name" value="Trypsin beta"/>
    <property type="match status" value="1"/>
</dbReference>
<dbReference type="InterPro" id="IPR033116">
    <property type="entry name" value="TRYPSIN_SER"/>
</dbReference>
<accession>A0A6H5J5X7</accession>
<evidence type="ECO:0000256" key="4">
    <source>
        <dbReference type="ARBA" id="ARBA00022801"/>
    </source>
</evidence>